<dbReference type="Proteomes" id="UP000620046">
    <property type="component" value="Unassembled WGS sequence"/>
</dbReference>
<accession>A0ABQ1FU46</accession>
<evidence type="ECO:0000313" key="3">
    <source>
        <dbReference type="Proteomes" id="UP000620046"/>
    </source>
</evidence>
<evidence type="ECO:0000313" key="2">
    <source>
        <dbReference type="EMBL" id="GGA30819.1"/>
    </source>
</evidence>
<dbReference type="EMBL" id="BMJA01000001">
    <property type="protein sequence ID" value="GGA30819.1"/>
    <property type="molecule type" value="Genomic_DNA"/>
</dbReference>
<name>A0ABQ1FU46_9GAMM</name>
<comment type="caution">
    <text evidence="2">The sequence shown here is derived from an EMBL/GenBank/DDBJ whole genome shotgun (WGS) entry which is preliminary data.</text>
</comment>
<proteinExistence type="predicted"/>
<protein>
    <submittedName>
        <fullName evidence="2">Uncharacterized protein</fullName>
    </submittedName>
</protein>
<organism evidence="2 3">
    <name type="scientific">Dyella nitratireducens</name>
    <dbReference type="NCBI Taxonomy" id="1849580"/>
    <lineage>
        <taxon>Bacteria</taxon>
        <taxon>Pseudomonadati</taxon>
        <taxon>Pseudomonadota</taxon>
        <taxon>Gammaproteobacteria</taxon>
        <taxon>Lysobacterales</taxon>
        <taxon>Rhodanobacteraceae</taxon>
        <taxon>Dyella</taxon>
    </lineage>
</organism>
<reference evidence="3" key="1">
    <citation type="journal article" date="2019" name="Int. J. Syst. Evol. Microbiol.">
        <title>The Global Catalogue of Microorganisms (GCM) 10K type strain sequencing project: providing services to taxonomists for standard genome sequencing and annotation.</title>
        <authorList>
            <consortium name="The Broad Institute Genomics Platform"/>
            <consortium name="The Broad Institute Genome Sequencing Center for Infectious Disease"/>
            <person name="Wu L."/>
            <person name="Ma J."/>
        </authorList>
    </citation>
    <scope>NUCLEOTIDE SEQUENCE [LARGE SCALE GENOMIC DNA]</scope>
    <source>
        <strain evidence="3">CGMCC 1.15439</strain>
    </source>
</reference>
<gene>
    <name evidence="2" type="ORF">GCM10010981_19830</name>
</gene>
<keyword evidence="3" id="KW-1185">Reference proteome</keyword>
<sequence>MRQQEGGLEDRCLTRSVCANQDVKPRRQLQIQIANAPQFLQMQTLKSHEPLSSQTKTPELKAPAS</sequence>
<evidence type="ECO:0000256" key="1">
    <source>
        <dbReference type="SAM" id="MobiDB-lite"/>
    </source>
</evidence>
<feature type="region of interest" description="Disordered" evidence="1">
    <location>
        <begin position="44"/>
        <end position="65"/>
    </location>
</feature>
<feature type="compositionally biased region" description="Polar residues" evidence="1">
    <location>
        <begin position="44"/>
        <end position="57"/>
    </location>
</feature>